<dbReference type="InterPro" id="IPR018484">
    <property type="entry name" value="FGGY_N"/>
</dbReference>
<reference evidence="6 7" key="1">
    <citation type="submission" date="2018-08" db="EMBL/GenBank/DDBJ databases">
        <title>Isolation, diversity and antifungal activity of Actinobacteria from cow dung.</title>
        <authorList>
            <person name="Ling L."/>
        </authorList>
    </citation>
    <scope>NUCLEOTIDE SEQUENCE [LARGE SCALE GENOMIC DNA]</scope>
    <source>
        <strain evidence="6 7">NEAU-LLE</strain>
    </source>
</reference>
<evidence type="ECO:0000313" key="6">
    <source>
        <dbReference type="EMBL" id="REJ04387.1"/>
    </source>
</evidence>
<dbReference type="Pfam" id="PF00370">
    <property type="entry name" value="FGGY_N"/>
    <property type="match status" value="1"/>
</dbReference>
<dbReference type="SUPFAM" id="SSF53067">
    <property type="entry name" value="Actin-like ATPase domain"/>
    <property type="match status" value="2"/>
</dbReference>
<dbReference type="PANTHER" id="PTHR43095">
    <property type="entry name" value="SUGAR KINASE"/>
    <property type="match status" value="1"/>
</dbReference>
<proteinExistence type="inferred from homology"/>
<sequence>MAHEDVPTTRSITIEDAPDPFVLAIDIGSGSTRCCLYDAYARPVKKRMAKADHVFTEAADGTVEIDADQVTAEVADLIGQVTAGIAPGRIRAVVMDTFASSLVCVDAEGRALTPCFTYADSRSAAHLARLRARLDETAVHQRIGARLHTSYHPPRLLWLQDEFPDVFAGTAKFLSLGEYVYAVLAGVEGAATSTMAWAGILNRHTCELDDELLAEVGVDRSRFAPIVDPDQPLTDVSPEVALRWPALEGAAWFPAVPDGYASNVGVGADTPDVAAMSAATSGAIRVIVDGTPEVLPSGLWAYRVSRSQSIVGGALNDVGRVMLWLQSTLAPAPLEAIEQTLTAPPSAGTPLMLPFLTGERATGWAGDARAVLTGVSSSTTPLDLWRGAAEGVAVSYGRVFAQLVEANPGVQRVIASGGVTGHFPGLMRVVAQAIGFPVQVVNVKRVTMRGAAVIALSVLEPSRPMAQIPPTEPVLPDAAEQDYYADLRERFDAAYDAVIAP</sequence>
<dbReference type="InterPro" id="IPR043129">
    <property type="entry name" value="ATPase_NBD"/>
</dbReference>
<dbReference type="PIRSF" id="PIRSF000538">
    <property type="entry name" value="GlpK"/>
    <property type="match status" value="1"/>
</dbReference>
<evidence type="ECO:0008006" key="8">
    <source>
        <dbReference type="Google" id="ProtNLM"/>
    </source>
</evidence>
<dbReference type="Gene3D" id="3.30.420.40">
    <property type="match status" value="2"/>
</dbReference>
<dbReference type="InterPro" id="IPR018485">
    <property type="entry name" value="FGGY_C"/>
</dbReference>
<dbReference type="OrthoDB" id="9782710at2"/>
<gene>
    <name evidence="6" type="ORF">DY023_15950</name>
</gene>
<protein>
    <recommendedName>
        <fullName evidence="8">Sugar kinase</fullName>
    </recommendedName>
</protein>
<dbReference type="EMBL" id="QUAB01000047">
    <property type="protein sequence ID" value="REJ04387.1"/>
    <property type="molecule type" value="Genomic_DNA"/>
</dbReference>
<keyword evidence="7" id="KW-1185">Reference proteome</keyword>
<comment type="caution">
    <text evidence="6">The sequence shown here is derived from an EMBL/GenBank/DDBJ whole genome shotgun (WGS) entry which is preliminary data.</text>
</comment>
<evidence type="ECO:0000259" key="5">
    <source>
        <dbReference type="Pfam" id="PF02782"/>
    </source>
</evidence>
<evidence type="ECO:0000259" key="4">
    <source>
        <dbReference type="Pfam" id="PF00370"/>
    </source>
</evidence>
<dbReference type="InterPro" id="IPR050406">
    <property type="entry name" value="FGGY_Carb_Kinase"/>
</dbReference>
<feature type="domain" description="Carbohydrate kinase FGGY C-terminal" evidence="5">
    <location>
        <begin position="305"/>
        <end position="456"/>
    </location>
</feature>
<evidence type="ECO:0000313" key="7">
    <source>
        <dbReference type="Proteomes" id="UP000262172"/>
    </source>
</evidence>
<name>A0A371NRK4_9MICO</name>
<feature type="domain" description="Carbohydrate kinase FGGY N-terminal" evidence="4">
    <location>
        <begin position="22"/>
        <end position="250"/>
    </location>
</feature>
<dbReference type="RefSeq" id="WP_116243330.1">
    <property type="nucleotide sequence ID" value="NZ_QUAB01000047.1"/>
</dbReference>
<dbReference type="Proteomes" id="UP000262172">
    <property type="component" value="Unassembled WGS sequence"/>
</dbReference>
<organism evidence="6 7">
    <name type="scientific">Microbacterium bovistercoris</name>
    <dbReference type="NCBI Taxonomy" id="2293570"/>
    <lineage>
        <taxon>Bacteria</taxon>
        <taxon>Bacillati</taxon>
        <taxon>Actinomycetota</taxon>
        <taxon>Actinomycetes</taxon>
        <taxon>Micrococcales</taxon>
        <taxon>Microbacteriaceae</taxon>
        <taxon>Microbacterium</taxon>
    </lineage>
</organism>
<comment type="similarity">
    <text evidence="1">Belongs to the FGGY kinase family.</text>
</comment>
<dbReference type="InterPro" id="IPR000577">
    <property type="entry name" value="Carb_kinase_FGGY"/>
</dbReference>
<dbReference type="Pfam" id="PF02782">
    <property type="entry name" value="FGGY_C"/>
    <property type="match status" value="1"/>
</dbReference>
<evidence type="ECO:0000256" key="1">
    <source>
        <dbReference type="ARBA" id="ARBA00009156"/>
    </source>
</evidence>
<dbReference type="GO" id="GO:0005975">
    <property type="term" value="P:carbohydrate metabolic process"/>
    <property type="evidence" value="ECO:0007669"/>
    <property type="project" value="InterPro"/>
</dbReference>
<keyword evidence="3" id="KW-0418">Kinase</keyword>
<keyword evidence="2" id="KW-0808">Transferase</keyword>
<dbReference type="AlphaFoldDB" id="A0A371NRK4"/>
<dbReference type="PANTHER" id="PTHR43095:SF2">
    <property type="entry name" value="GLUCONOKINASE"/>
    <property type="match status" value="1"/>
</dbReference>
<dbReference type="CDD" id="cd07770">
    <property type="entry name" value="ASKHA_NBD_FGGY_GntK"/>
    <property type="match status" value="1"/>
</dbReference>
<dbReference type="GO" id="GO:0016301">
    <property type="term" value="F:kinase activity"/>
    <property type="evidence" value="ECO:0007669"/>
    <property type="project" value="UniProtKB-KW"/>
</dbReference>
<accession>A0A371NRK4</accession>
<evidence type="ECO:0000256" key="3">
    <source>
        <dbReference type="ARBA" id="ARBA00022777"/>
    </source>
</evidence>
<evidence type="ECO:0000256" key="2">
    <source>
        <dbReference type="ARBA" id="ARBA00022679"/>
    </source>
</evidence>